<evidence type="ECO:0000313" key="2">
    <source>
        <dbReference type="EMBL" id="KAK6495630.1"/>
    </source>
</evidence>
<organism evidence="2 3">
    <name type="scientific">Arthrobotrys musiformis</name>
    <dbReference type="NCBI Taxonomy" id="47236"/>
    <lineage>
        <taxon>Eukaryota</taxon>
        <taxon>Fungi</taxon>
        <taxon>Dikarya</taxon>
        <taxon>Ascomycota</taxon>
        <taxon>Pezizomycotina</taxon>
        <taxon>Orbiliomycetes</taxon>
        <taxon>Orbiliales</taxon>
        <taxon>Orbiliaceae</taxon>
        <taxon>Arthrobotrys</taxon>
    </lineage>
</organism>
<dbReference type="Proteomes" id="UP001370758">
    <property type="component" value="Unassembled WGS sequence"/>
</dbReference>
<gene>
    <name evidence="2" type="ORF">TWF481_002678</name>
</gene>
<protein>
    <submittedName>
        <fullName evidence="2">Uncharacterized protein</fullName>
    </submittedName>
</protein>
<feature type="region of interest" description="Disordered" evidence="1">
    <location>
        <begin position="97"/>
        <end position="120"/>
    </location>
</feature>
<name>A0AAV9VR15_9PEZI</name>
<evidence type="ECO:0000256" key="1">
    <source>
        <dbReference type="SAM" id="MobiDB-lite"/>
    </source>
</evidence>
<sequence>MDERLITGPQSREDTIDNSLRPLIYGYTTAAWNDEFGWHCYESISTSNLPLHSSDPEKSRFFDEYLQDLKFATSHLGPQPVIATKPIARPTTIETSNQDITTNGAPLQPLDSEVSPSGEKYSIQEPLIKEERKDSNLGVRPEIVIALKFDPNQENTVSRAHSEASSQQVVDTGVQTASNHLRATTSRQSRHESTFQSKAILDFGKIYNEVQTAWDIFDRIDLNGTYYYVLRYGPRREREFVLPEQWVPEEIVEKFGKRHTGRNDWVFGRATAHQSYTNSKGTACENVFRVNYLGFETVRWKKELELPDDLVDQYLENVGESHVKGAGEKTPRGVRNIWKPVVLSSKFGNLNLFS</sequence>
<comment type="caution">
    <text evidence="2">The sequence shown here is derived from an EMBL/GenBank/DDBJ whole genome shotgun (WGS) entry which is preliminary data.</text>
</comment>
<accession>A0AAV9VR15</accession>
<keyword evidence="3" id="KW-1185">Reference proteome</keyword>
<evidence type="ECO:0000313" key="3">
    <source>
        <dbReference type="Proteomes" id="UP001370758"/>
    </source>
</evidence>
<proteinExistence type="predicted"/>
<dbReference type="AlphaFoldDB" id="A0AAV9VR15"/>
<dbReference type="EMBL" id="JAVHJL010000012">
    <property type="protein sequence ID" value="KAK6495630.1"/>
    <property type="molecule type" value="Genomic_DNA"/>
</dbReference>
<reference evidence="2 3" key="1">
    <citation type="submission" date="2023-08" db="EMBL/GenBank/DDBJ databases">
        <authorList>
            <person name="Palmer J.M."/>
        </authorList>
    </citation>
    <scope>NUCLEOTIDE SEQUENCE [LARGE SCALE GENOMIC DNA]</scope>
    <source>
        <strain evidence="2 3">TWF481</strain>
    </source>
</reference>